<protein>
    <submittedName>
        <fullName evidence="1">Uncharacterized protein</fullName>
    </submittedName>
</protein>
<evidence type="ECO:0000313" key="2">
    <source>
        <dbReference type="Proteomes" id="UP001519924"/>
    </source>
</evidence>
<keyword evidence="2" id="KW-1185">Reference proteome</keyword>
<name>A0ABS7F252_9PROT</name>
<sequence length="48" mass="5198">MFRRPILLLAAIVGGVLAIGLLAIGAFPPSVTPQPVERTLPNERFQTR</sequence>
<dbReference type="Proteomes" id="UP001519924">
    <property type="component" value="Unassembled WGS sequence"/>
</dbReference>
<evidence type="ECO:0000313" key="1">
    <source>
        <dbReference type="EMBL" id="MBW8269705.1"/>
    </source>
</evidence>
<accession>A0ABS7F252</accession>
<comment type="caution">
    <text evidence="1">The sequence shown here is derived from an EMBL/GenBank/DDBJ whole genome shotgun (WGS) entry which is preliminary data.</text>
</comment>
<proteinExistence type="predicted"/>
<reference evidence="1 2" key="1">
    <citation type="submission" date="2021-08" db="EMBL/GenBank/DDBJ databases">
        <title>Caldovatus sediminis gen. nov., sp. nov., a moderately thermophilic bacterium isolated from a hot spring.</title>
        <authorList>
            <person name="Hu C.-J."/>
            <person name="Li W.-J."/>
            <person name="Xian W.-D."/>
        </authorList>
    </citation>
    <scope>NUCLEOTIDE SEQUENCE [LARGE SCALE GENOMIC DNA]</scope>
    <source>
        <strain evidence="1 2">SYSU G05006</strain>
    </source>
</reference>
<gene>
    <name evidence="1" type="ORF">K1J50_09420</name>
</gene>
<dbReference type="RefSeq" id="WP_220117460.1">
    <property type="nucleotide sequence ID" value="NZ_JAHZUY010000020.1"/>
</dbReference>
<organism evidence="1 2">
    <name type="scientific">Caldovatus aquaticus</name>
    <dbReference type="NCBI Taxonomy" id="2865671"/>
    <lineage>
        <taxon>Bacteria</taxon>
        <taxon>Pseudomonadati</taxon>
        <taxon>Pseudomonadota</taxon>
        <taxon>Alphaproteobacteria</taxon>
        <taxon>Acetobacterales</taxon>
        <taxon>Roseomonadaceae</taxon>
        <taxon>Caldovatus</taxon>
    </lineage>
</organism>
<dbReference type="EMBL" id="JAHZUY010000020">
    <property type="protein sequence ID" value="MBW8269705.1"/>
    <property type="molecule type" value="Genomic_DNA"/>
</dbReference>